<dbReference type="AlphaFoldDB" id="X1CPE9"/>
<dbReference type="EMBL" id="BART01018118">
    <property type="protein sequence ID" value="GAG86121.1"/>
    <property type="molecule type" value="Genomic_DNA"/>
</dbReference>
<reference evidence="1" key="1">
    <citation type="journal article" date="2014" name="Front. Microbiol.">
        <title>High frequency of phylogenetically diverse reductive dehalogenase-homologous genes in deep subseafloor sedimentary metagenomes.</title>
        <authorList>
            <person name="Kawai M."/>
            <person name="Futagami T."/>
            <person name="Toyoda A."/>
            <person name="Takaki Y."/>
            <person name="Nishi S."/>
            <person name="Hori S."/>
            <person name="Arai W."/>
            <person name="Tsubouchi T."/>
            <person name="Morono Y."/>
            <person name="Uchiyama I."/>
            <person name="Ito T."/>
            <person name="Fujiyama A."/>
            <person name="Inagaki F."/>
            <person name="Takami H."/>
        </authorList>
    </citation>
    <scope>NUCLEOTIDE SEQUENCE</scope>
    <source>
        <strain evidence="1">Expedition CK06-06</strain>
    </source>
</reference>
<sequence length="105" mass="11470">MENQIIVSQGCTHTVICVLTGLENLTDYVGTLTVKWDNSDTEAVLTKVGSIDSLTITFNIDSSDNDLDPGHYQYDITIAKPVAEEDPLEYTPVTGIYTVLDGTKN</sequence>
<proteinExistence type="predicted"/>
<comment type="caution">
    <text evidence="1">The sequence shown here is derived from an EMBL/GenBank/DDBJ whole genome shotgun (WGS) entry which is preliminary data.</text>
</comment>
<gene>
    <name evidence="1" type="ORF">S01H4_34256</name>
</gene>
<organism evidence="1">
    <name type="scientific">marine sediment metagenome</name>
    <dbReference type="NCBI Taxonomy" id="412755"/>
    <lineage>
        <taxon>unclassified sequences</taxon>
        <taxon>metagenomes</taxon>
        <taxon>ecological metagenomes</taxon>
    </lineage>
</organism>
<evidence type="ECO:0008006" key="2">
    <source>
        <dbReference type="Google" id="ProtNLM"/>
    </source>
</evidence>
<accession>X1CPE9</accession>
<protein>
    <recommendedName>
        <fullName evidence="2">Ig-like domain-containing protein</fullName>
    </recommendedName>
</protein>
<evidence type="ECO:0000313" key="1">
    <source>
        <dbReference type="EMBL" id="GAG86121.1"/>
    </source>
</evidence>
<name>X1CPE9_9ZZZZ</name>